<dbReference type="PANTHER" id="PTHR43979">
    <property type="entry name" value="PRE-MRNA-PROCESSING FACTOR 17"/>
    <property type="match status" value="1"/>
</dbReference>
<dbReference type="GO" id="GO:0000398">
    <property type="term" value="P:mRNA splicing, via spliceosome"/>
    <property type="evidence" value="ECO:0007669"/>
    <property type="project" value="InterPro"/>
</dbReference>
<dbReference type="PANTHER" id="PTHR43979:SF1">
    <property type="entry name" value="PRE-MRNA-PROCESSING FACTOR 17"/>
    <property type="match status" value="1"/>
</dbReference>
<accession>A0AAV6K9K9</accession>
<feature type="compositionally biased region" description="Basic and acidic residues" evidence="1">
    <location>
        <begin position="68"/>
        <end position="83"/>
    </location>
</feature>
<dbReference type="GO" id="GO:0071013">
    <property type="term" value="C:catalytic step 2 spliceosome"/>
    <property type="evidence" value="ECO:0007669"/>
    <property type="project" value="InterPro"/>
</dbReference>
<protein>
    <submittedName>
        <fullName evidence="2">Uncharacterized protein</fullName>
    </submittedName>
</protein>
<gene>
    <name evidence="2" type="ORF">RHGRI_014355</name>
</gene>
<dbReference type="InterPro" id="IPR036322">
    <property type="entry name" value="WD40_repeat_dom_sf"/>
</dbReference>
<organism evidence="2 3">
    <name type="scientific">Rhododendron griersonianum</name>
    <dbReference type="NCBI Taxonomy" id="479676"/>
    <lineage>
        <taxon>Eukaryota</taxon>
        <taxon>Viridiplantae</taxon>
        <taxon>Streptophyta</taxon>
        <taxon>Embryophyta</taxon>
        <taxon>Tracheophyta</taxon>
        <taxon>Spermatophyta</taxon>
        <taxon>Magnoliopsida</taxon>
        <taxon>eudicotyledons</taxon>
        <taxon>Gunneridae</taxon>
        <taxon>Pentapetalae</taxon>
        <taxon>asterids</taxon>
        <taxon>Ericales</taxon>
        <taxon>Ericaceae</taxon>
        <taxon>Ericoideae</taxon>
        <taxon>Rhodoreae</taxon>
        <taxon>Rhododendron</taxon>
    </lineage>
</organism>
<keyword evidence="3" id="KW-1185">Reference proteome</keyword>
<feature type="region of interest" description="Disordered" evidence="1">
    <location>
        <begin position="68"/>
        <end position="91"/>
    </location>
</feature>
<dbReference type="Proteomes" id="UP000823749">
    <property type="component" value="Chromosome 5"/>
</dbReference>
<dbReference type="InterPro" id="IPR032847">
    <property type="entry name" value="PRPF17"/>
</dbReference>
<name>A0AAV6K9K9_9ERIC</name>
<proteinExistence type="predicted"/>
<evidence type="ECO:0000313" key="3">
    <source>
        <dbReference type="Proteomes" id="UP000823749"/>
    </source>
</evidence>
<dbReference type="SUPFAM" id="SSF50978">
    <property type="entry name" value="WD40 repeat-like"/>
    <property type="match status" value="1"/>
</dbReference>
<comment type="caution">
    <text evidence="2">The sequence shown here is derived from an EMBL/GenBank/DDBJ whole genome shotgun (WGS) entry which is preliminary data.</text>
</comment>
<dbReference type="EMBL" id="JACTNZ010000005">
    <property type="protein sequence ID" value="KAG5548952.1"/>
    <property type="molecule type" value="Genomic_DNA"/>
</dbReference>
<evidence type="ECO:0000313" key="2">
    <source>
        <dbReference type="EMBL" id="KAG5548952.1"/>
    </source>
</evidence>
<dbReference type="InterPro" id="IPR015943">
    <property type="entry name" value="WD40/YVTN_repeat-like_dom_sf"/>
</dbReference>
<evidence type="ECO:0000256" key="1">
    <source>
        <dbReference type="SAM" id="MobiDB-lite"/>
    </source>
</evidence>
<dbReference type="GO" id="GO:0003729">
    <property type="term" value="F:mRNA binding"/>
    <property type="evidence" value="ECO:0007669"/>
    <property type="project" value="TreeGrafter"/>
</dbReference>
<dbReference type="AlphaFoldDB" id="A0AAV6K9K9"/>
<dbReference type="Gene3D" id="2.130.10.10">
    <property type="entry name" value="YVTN repeat-like/Quinoprotein amine dehydrogenase"/>
    <property type="match status" value="1"/>
</dbReference>
<reference evidence="2" key="1">
    <citation type="submission" date="2020-08" db="EMBL/GenBank/DDBJ databases">
        <title>Plant Genome Project.</title>
        <authorList>
            <person name="Zhang R.-G."/>
        </authorList>
    </citation>
    <scope>NUCLEOTIDE SEQUENCE</scope>
    <source>
        <strain evidence="2">WSP0</strain>
        <tissue evidence="2">Leaf</tissue>
    </source>
</reference>
<sequence>MLALTTAAGAANRALTKPLDTTQHLVTFNPAYDQLWAPIYGPSHPYAKDGLTQCMRNHKLGFVKYAEEERAKEEDEKRGDREGVFASTTTDDEFGSDQAGYDKNIKYWDTKTGQVISAFSSGKILYVVRLNPDEDKQNILLKLASSAEFGQSDYSTRERFQLNRKKRFVGQIVAGYAYRMEGLSCREMVRVSAGFGTGRVAKSLELSSFMKGGVCIGCEWHPLEQSKVATCGWDGLIKLLIVHYGNGL</sequence>